<gene>
    <name evidence="2" type="ORF">Y1Q_0010488</name>
</gene>
<protein>
    <recommendedName>
        <fullName evidence="1">MROH2B-like HEAT-repeats domain-containing protein</fullName>
    </recommendedName>
</protein>
<dbReference type="AlphaFoldDB" id="A0A151NDC8"/>
<sequence length="314" mass="34603">MLESFYSVTGGKSRFQQVVTILAFSAKGHLDLTLSTLEDFGAATSKVQVSGIVGCLQDTDLKLTLIWSVIELSCAIQDADGSQSFQFTYKEELLGYMLDFMKEEPVDSLASPAHLRAMLAIKHLSKVKPSLDLDENRNILDDCLKCLLPLPAVQQMRKEVIARVAHAGLGTDRSSTEETATLGPLAEYRTMLSLCCPYLGLRRVQAALTFHVQGSEQAIENPELLEGLCQAAKRHYMSPWPEIWAAAIKFTGIIMEYATPGSTQWIDVAHLLSCRSEIQPLHFSSGAQKELRRARTDPSSCFGAQCLCSALRIT</sequence>
<dbReference type="PANTHER" id="PTHR23120">
    <property type="entry name" value="MAESTRO-RELATED HEAT DOMAIN-CONTAINING"/>
    <property type="match status" value="1"/>
</dbReference>
<proteinExistence type="predicted"/>
<comment type="caution">
    <text evidence="2">The sequence shown here is derived from an EMBL/GenBank/DDBJ whole genome shotgun (WGS) entry which is preliminary data.</text>
</comment>
<dbReference type="InterPro" id="IPR055408">
    <property type="entry name" value="HEAT_MROH2B-like"/>
</dbReference>
<evidence type="ECO:0000313" key="3">
    <source>
        <dbReference type="Proteomes" id="UP000050525"/>
    </source>
</evidence>
<feature type="domain" description="MROH2B-like HEAT-repeats" evidence="1">
    <location>
        <begin position="55"/>
        <end position="159"/>
    </location>
</feature>
<name>A0A151NDC8_ALLMI</name>
<organism evidence="2 3">
    <name type="scientific">Alligator mississippiensis</name>
    <name type="common">American alligator</name>
    <dbReference type="NCBI Taxonomy" id="8496"/>
    <lineage>
        <taxon>Eukaryota</taxon>
        <taxon>Metazoa</taxon>
        <taxon>Chordata</taxon>
        <taxon>Craniata</taxon>
        <taxon>Vertebrata</taxon>
        <taxon>Euteleostomi</taxon>
        <taxon>Archelosauria</taxon>
        <taxon>Archosauria</taxon>
        <taxon>Crocodylia</taxon>
        <taxon>Alligatoridae</taxon>
        <taxon>Alligatorinae</taxon>
        <taxon>Alligator</taxon>
    </lineage>
</organism>
<dbReference type="GO" id="GO:0005737">
    <property type="term" value="C:cytoplasm"/>
    <property type="evidence" value="ECO:0007669"/>
    <property type="project" value="TreeGrafter"/>
</dbReference>
<dbReference type="PANTHER" id="PTHR23120:SF22">
    <property type="entry name" value="MAESTRO HEAT-LIKE REPEAT-CONTAINING PROTEIN FAMILY MEMBER 2B"/>
    <property type="match status" value="1"/>
</dbReference>
<reference evidence="2 3" key="1">
    <citation type="journal article" date="2012" name="Genome Biol.">
        <title>Sequencing three crocodilian genomes to illuminate the evolution of archosaurs and amniotes.</title>
        <authorList>
            <person name="St John J.A."/>
            <person name="Braun E.L."/>
            <person name="Isberg S.R."/>
            <person name="Miles L.G."/>
            <person name="Chong A.Y."/>
            <person name="Gongora J."/>
            <person name="Dalzell P."/>
            <person name="Moran C."/>
            <person name="Bed'hom B."/>
            <person name="Abzhanov A."/>
            <person name="Burgess S.C."/>
            <person name="Cooksey A.M."/>
            <person name="Castoe T.A."/>
            <person name="Crawford N.G."/>
            <person name="Densmore L.D."/>
            <person name="Drew J.C."/>
            <person name="Edwards S.V."/>
            <person name="Faircloth B.C."/>
            <person name="Fujita M.K."/>
            <person name="Greenwold M.J."/>
            <person name="Hoffmann F.G."/>
            <person name="Howard J.M."/>
            <person name="Iguchi T."/>
            <person name="Janes D.E."/>
            <person name="Khan S.Y."/>
            <person name="Kohno S."/>
            <person name="de Koning A.J."/>
            <person name="Lance S.L."/>
            <person name="McCarthy F.M."/>
            <person name="McCormack J.E."/>
            <person name="Merchant M.E."/>
            <person name="Peterson D.G."/>
            <person name="Pollock D.D."/>
            <person name="Pourmand N."/>
            <person name="Raney B.J."/>
            <person name="Roessler K.A."/>
            <person name="Sanford J.R."/>
            <person name="Sawyer R.H."/>
            <person name="Schmidt C.J."/>
            <person name="Triplett E.W."/>
            <person name="Tuberville T.D."/>
            <person name="Venegas-Anaya M."/>
            <person name="Howard J.T."/>
            <person name="Jarvis E.D."/>
            <person name="Guillette L.J.Jr."/>
            <person name="Glenn T.C."/>
            <person name="Green R.E."/>
            <person name="Ray D.A."/>
        </authorList>
    </citation>
    <scope>NUCLEOTIDE SEQUENCE [LARGE SCALE GENOMIC DNA]</scope>
    <source>
        <strain evidence="2">KSC_2009_1</strain>
    </source>
</reference>
<keyword evidence="3" id="KW-1185">Reference proteome</keyword>
<dbReference type="Pfam" id="PF23210">
    <property type="entry name" value="HEAT_Maestro_2"/>
    <property type="match status" value="1"/>
</dbReference>
<dbReference type="EMBL" id="AKHW03003332">
    <property type="protein sequence ID" value="KYO34740.1"/>
    <property type="molecule type" value="Genomic_DNA"/>
</dbReference>
<evidence type="ECO:0000313" key="2">
    <source>
        <dbReference type="EMBL" id="KYO34740.1"/>
    </source>
</evidence>
<dbReference type="InterPro" id="IPR045206">
    <property type="entry name" value="Maestro_heat-like_prot"/>
</dbReference>
<dbReference type="Proteomes" id="UP000050525">
    <property type="component" value="Unassembled WGS sequence"/>
</dbReference>
<evidence type="ECO:0000259" key="1">
    <source>
        <dbReference type="Pfam" id="PF23210"/>
    </source>
</evidence>
<accession>A0A151NDC8</accession>